<feature type="domain" description="Protein kinase" evidence="1">
    <location>
        <begin position="1"/>
        <end position="237"/>
    </location>
</feature>
<keyword evidence="3" id="KW-1185">Reference proteome</keyword>
<protein>
    <recommendedName>
        <fullName evidence="1">Protein kinase domain-containing protein</fullName>
    </recommendedName>
</protein>
<gene>
    <name evidence="2" type="ORF">PIB30_037095</name>
</gene>
<comment type="caution">
    <text evidence="2">The sequence shown here is derived from an EMBL/GenBank/DDBJ whole genome shotgun (WGS) entry which is preliminary data.</text>
</comment>
<organism evidence="2 3">
    <name type="scientific">Stylosanthes scabra</name>
    <dbReference type="NCBI Taxonomy" id="79078"/>
    <lineage>
        <taxon>Eukaryota</taxon>
        <taxon>Viridiplantae</taxon>
        <taxon>Streptophyta</taxon>
        <taxon>Embryophyta</taxon>
        <taxon>Tracheophyta</taxon>
        <taxon>Spermatophyta</taxon>
        <taxon>Magnoliopsida</taxon>
        <taxon>eudicotyledons</taxon>
        <taxon>Gunneridae</taxon>
        <taxon>Pentapetalae</taxon>
        <taxon>rosids</taxon>
        <taxon>fabids</taxon>
        <taxon>Fabales</taxon>
        <taxon>Fabaceae</taxon>
        <taxon>Papilionoideae</taxon>
        <taxon>50 kb inversion clade</taxon>
        <taxon>dalbergioids sensu lato</taxon>
        <taxon>Dalbergieae</taxon>
        <taxon>Pterocarpus clade</taxon>
        <taxon>Stylosanthes</taxon>
    </lineage>
</organism>
<dbReference type="PANTHER" id="PTHR48007">
    <property type="entry name" value="LEUCINE-RICH REPEAT RECEPTOR-LIKE PROTEIN KINASE PXC1"/>
    <property type="match status" value="1"/>
</dbReference>
<name>A0ABU6RF00_9FABA</name>
<dbReference type="EMBL" id="JASCZI010030436">
    <property type="protein sequence ID" value="MED6122604.1"/>
    <property type="molecule type" value="Genomic_DNA"/>
</dbReference>
<proteinExistence type="predicted"/>
<dbReference type="SUPFAM" id="SSF56112">
    <property type="entry name" value="Protein kinase-like (PK-like)"/>
    <property type="match status" value="1"/>
</dbReference>
<evidence type="ECO:0000313" key="3">
    <source>
        <dbReference type="Proteomes" id="UP001341840"/>
    </source>
</evidence>
<dbReference type="PROSITE" id="PS50011">
    <property type="entry name" value="PROTEIN_KINASE_DOM"/>
    <property type="match status" value="1"/>
</dbReference>
<evidence type="ECO:0000259" key="1">
    <source>
        <dbReference type="PROSITE" id="PS50011"/>
    </source>
</evidence>
<dbReference type="PIRSF" id="PIRSF000654">
    <property type="entry name" value="Integrin-linked_kinase"/>
    <property type="match status" value="1"/>
</dbReference>
<dbReference type="InterPro" id="IPR011009">
    <property type="entry name" value="Kinase-like_dom_sf"/>
</dbReference>
<dbReference type="Pfam" id="PF07714">
    <property type="entry name" value="PK_Tyr_Ser-Thr"/>
    <property type="match status" value="1"/>
</dbReference>
<accession>A0ABU6RF00</accession>
<sequence length="243" mass="27802">MKRLKDVMVGKQEFKHKIKTVQRISQHPNVLPPLACYCSNDENLLIYDYMTQGSFSQLLHGANESEYDREAPPLDWDSRMKISVGVAKGIAHIHSLDGGTYVHGNIRSSNVLVTNDHQSCISDLSLIYSLSNSFKQFRYTGYQEVDHFFRPKKIVKLTQKHDVYCFGVLLFEMLSRSLPPARTYSDVIDGIPVFLDEAINGNRDAWKMIKLAEKCTSQETNDRPSMDEVVREMEEILVNPVKV</sequence>
<dbReference type="Proteomes" id="UP001341840">
    <property type="component" value="Unassembled WGS sequence"/>
</dbReference>
<dbReference type="InterPro" id="IPR000719">
    <property type="entry name" value="Prot_kinase_dom"/>
</dbReference>
<evidence type="ECO:0000313" key="2">
    <source>
        <dbReference type="EMBL" id="MED6122604.1"/>
    </source>
</evidence>
<reference evidence="2 3" key="1">
    <citation type="journal article" date="2023" name="Plants (Basel)">
        <title>Bridging the Gap: Combining Genomics and Transcriptomics Approaches to Understand Stylosanthes scabra, an Orphan Legume from the Brazilian Caatinga.</title>
        <authorList>
            <person name="Ferreira-Neto J.R.C."/>
            <person name="da Silva M.D."/>
            <person name="Binneck E."/>
            <person name="de Melo N.F."/>
            <person name="da Silva R.H."/>
            <person name="de Melo A.L.T.M."/>
            <person name="Pandolfi V."/>
            <person name="Bustamante F.O."/>
            <person name="Brasileiro-Vidal A.C."/>
            <person name="Benko-Iseppon A.M."/>
        </authorList>
    </citation>
    <scope>NUCLEOTIDE SEQUENCE [LARGE SCALE GENOMIC DNA]</scope>
    <source>
        <tissue evidence="2">Leaves</tissue>
    </source>
</reference>
<dbReference type="InterPro" id="IPR046959">
    <property type="entry name" value="PRK1-6/SRF4-like"/>
</dbReference>
<dbReference type="InterPro" id="IPR001245">
    <property type="entry name" value="Ser-Thr/Tyr_kinase_cat_dom"/>
</dbReference>
<dbReference type="PANTHER" id="PTHR48007:SF4">
    <property type="entry name" value="LEUCINE-RICH REPEAT RECEPTOR-LIKE PROTEIN KINASE PXC1"/>
    <property type="match status" value="1"/>
</dbReference>
<dbReference type="Gene3D" id="1.10.510.10">
    <property type="entry name" value="Transferase(Phosphotransferase) domain 1"/>
    <property type="match status" value="1"/>
</dbReference>